<gene>
    <name evidence="2" type="ORF">NDU88_001289</name>
</gene>
<feature type="compositionally biased region" description="Polar residues" evidence="1">
    <location>
        <begin position="8"/>
        <end position="19"/>
    </location>
</feature>
<reference evidence="2" key="1">
    <citation type="journal article" date="2022" name="bioRxiv">
        <title>Sequencing and chromosome-scale assembly of the giantPleurodeles waltlgenome.</title>
        <authorList>
            <person name="Brown T."/>
            <person name="Elewa A."/>
            <person name="Iarovenko S."/>
            <person name="Subramanian E."/>
            <person name="Araus A.J."/>
            <person name="Petzold A."/>
            <person name="Susuki M."/>
            <person name="Suzuki K.-i.T."/>
            <person name="Hayashi T."/>
            <person name="Toyoda A."/>
            <person name="Oliveira C."/>
            <person name="Osipova E."/>
            <person name="Leigh N.D."/>
            <person name="Simon A."/>
            <person name="Yun M.H."/>
        </authorList>
    </citation>
    <scope>NUCLEOTIDE SEQUENCE</scope>
    <source>
        <strain evidence="2">20211129_DDA</strain>
        <tissue evidence="2">Liver</tissue>
    </source>
</reference>
<proteinExistence type="predicted"/>
<protein>
    <submittedName>
        <fullName evidence="2">Uncharacterized protein</fullName>
    </submittedName>
</protein>
<dbReference type="AlphaFoldDB" id="A0AAV7SAF2"/>
<dbReference type="EMBL" id="JANPWB010000008">
    <property type="protein sequence ID" value="KAJ1160796.1"/>
    <property type="molecule type" value="Genomic_DNA"/>
</dbReference>
<accession>A0AAV7SAF2</accession>
<feature type="region of interest" description="Disordered" evidence="1">
    <location>
        <begin position="1"/>
        <end position="103"/>
    </location>
</feature>
<organism evidence="2 3">
    <name type="scientific">Pleurodeles waltl</name>
    <name type="common">Iberian ribbed newt</name>
    <dbReference type="NCBI Taxonomy" id="8319"/>
    <lineage>
        <taxon>Eukaryota</taxon>
        <taxon>Metazoa</taxon>
        <taxon>Chordata</taxon>
        <taxon>Craniata</taxon>
        <taxon>Vertebrata</taxon>
        <taxon>Euteleostomi</taxon>
        <taxon>Amphibia</taxon>
        <taxon>Batrachia</taxon>
        <taxon>Caudata</taxon>
        <taxon>Salamandroidea</taxon>
        <taxon>Salamandridae</taxon>
        <taxon>Pleurodelinae</taxon>
        <taxon>Pleurodeles</taxon>
    </lineage>
</organism>
<evidence type="ECO:0000256" key="1">
    <source>
        <dbReference type="SAM" id="MobiDB-lite"/>
    </source>
</evidence>
<evidence type="ECO:0000313" key="3">
    <source>
        <dbReference type="Proteomes" id="UP001066276"/>
    </source>
</evidence>
<name>A0AAV7SAF2_PLEWA</name>
<keyword evidence="3" id="KW-1185">Reference proteome</keyword>
<sequence length="146" mass="15129">MGPGPPSTAVQADHTTSGPAHQPPVHRLTHLLGLQSSCRGGGPYPLQKRAPPVGHQSTSDRSLNQTRAGADAASRPRTQASDLPASAPAGSAPQTSPLIWPPRYPMLEARRGDRAHSRRASGLRPQGGGAALIVTLPAVYPLFSTG</sequence>
<dbReference type="Proteomes" id="UP001066276">
    <property type="component" value="Chromosome 4_2"/>
</dbReference>
<comment type="caution">
    <text evidence="2">The sequence shown here is derived from an EMBL/GenBank/DDBJ whole genome shotgun (WGS) entry which is preliminary data.</text>
</comment>
<evidence type="ECO:0000313" key="2">
    <source>
        <dbReference type="EMBL" id="KAJ1160796.1"/>
    </source>
</evidence>
<feature type="compositionally biased region" description="Polar residues" evidence="1">
    <location>
        <begin position="55"/>
        <end position="67"/>
    </location>
</feature>